<dbReference type="Proteomes" id="UP000192448">
    <property type="component" value="Unassembled WGS sequence"/>
</dbReference>
<keyword evidence="9" id="KW-1185">Reference proteome</keyword>
<evidence type="ECO:0008006" key="10">
    <source>
        <dbReference type="Google" id="ProtNLM"/>
    </source>
</evidence>
<feature type="transmembrane region" description="Helical" evidence="7">
    <location>
        <begin position="107"/>
        <end position="129"/>
    </location>
</feature>
<feature type="transmembrane region" description="Helical" evidence="7">
    <location>
        <begin position="134"/>
        <end position="153"/>
    </location>
</feature>
<evidence type="ECO:0000256" key="4">
    <source>
        <dbReference type="ARBA" id="ARBA00022989"/>
    </source>
</evidence>
<feature type="transmembrane region" description="Helical" evidence="7">
    <location>
        <begin position="221"/>
        <end position="242"/>
    </location>
</feature>
<feature type="region of interest" description="Disordered" evidence="6">
    <location>
        <begin position="333"/>
        <end position="367"/>
    </location>
</feature>
<feature type="transmembrane region" description="Helical" evidence="7">
    <location>
        <begin position="302"/>
        <end position="322"/>
    </location>
</feature>
<evidence type="ECO:0000256" key="5">
    <source>
        <dbReference type="ARBA" id="ARBA00023136"/>
    </source>
</evidence>
<dbReference type="InterPro" id="IPR043428">
    <property type="entry name" value="LivM-like"/>
</dbReference>
<organism evidence="8 9">
    <name type="scientific">Mycobacterium aquaticum</name>
    <dbReference type="NCBI Taxonomy" id="1927124"/>
    <lineage>
        <taxon>Bacteria</taxon>
        <taxon>Bacillati</taxon>
        <taxon>Actinomycetota</taxon>
        <taxon>Actinomycetes</taxon>
        <taxon>Mycobacteriales</taxon>
        <taxon>Mycobacteriaceae</taxon>
        <taxon>Mycobacterium</taxon>
    </lineage>
</organism>
<evidence type="ECO:0000256" key="3">
    <source>
        <dbReference type="ARBA" id="ARBA00022692"/>
    </source>
</evidence>
<evidence type="ECO:0000256" key="7">
    <source>
        <dbReference type="SAM" id="Phobius"/>
    </source>
</evidence>
<keyword evidence="4 7" id="KW-1133">Transmembrane helix</keyword>
<dbReference type="Pfam" id="PF02653">
    <property type="entry name" value="BPD_transp_2"/>
    <property type="match status" value="1"/>
</dbReference>
<dbReference type="CDD" id="cd06581">
    <property type="entry name" value="TM_PBP1_LivM_like"/>
    <property type="match status" value="1"/>
</dbReference>
<evidence type="ECO:0000256" key="6">
    <source>
        <dbReference type="SAM" id="MobiDB-lite"/>
    </source>
</evidence>
<evidence type="ECO:0000313" key="9">
    <source>
        <dbReference type="Proteomes" id="UP000192448"/>
    </source>
</evidence>
<reference evidence="8 9" key="1">
    <citation type="submission" date="2017-02" db="EMBL/GenBank/DDBJ databases">
        <title>The new phylogeny of genus Mycobacterium.</title>
        <authorList>
            <person name="Tortoli E."/>
            <person name="Trovato A."/>
            <person name="Cirillo D.M."/>
        </authorList>
    </citation>
    <scope>NUCLEOTIDE SEQUENCE [LARGE SCALE GENOMIC DNA]</scope>
    <source>
        <strain evidence="8 9">RW6</strain>
    </source>
</reference>
<keyword evidence="5 7" id="KW-0472">Membrane</keyword>
<comment type="subcellular location">
    <subcellularLocation>
        <location evidence="1">Cell membrane</location>
        <topology evidence="1">Multi-pass membrane protein</topology>
    </subcellularLocation>
</comment>
<accession>A0A1X0BA71</accession>
<evidence type="ECO:0000256" key="2">
    <source>
        <dbReference type="ARBA" id="ARBA00022475"/>
    </source>
</evidence>
<dbReference type="GO" id="GO:0015658">
    <property type="term" value="F:branched-chain amino acid transmembrane transporter activity"/>
    <property type="evidence" value="ECO:0007669"/>
    <property type="project" value="InterPro"/>
</dbReference>
<dbReference type="PANTHER" id="PTHR30482">
    <property type="entry name" value="HIGH-AFFINITY BRANCHED-CHAIN AMINO ACID TRANSPORT SYSTEM PERMEASE"/>
    <property type="match status" value="1"/>
</dbReference>
<dbReference type="EMBL" id="MVHF01000002">
    <property type="protein sequence ID" value="ORA39237.1"/>
    <property type="molecule type" value="Genomic_DNA"/>
</dbReference>
<dbReference type="AlphaFoldDB" id="A0A1X0BA71"/>
<proteinExistence type="predicted"/>
<evidence type="ECO:0000256" key="1">
    <source>
        <dbReference type="ARBA" id="ARBA00004651"/>
    </source>
</evidence>
<sequence>MPQNLIRMCRWAWTPTMLSLALSAIAALGSLSSPDIQARILTTIVDVVLVVGLYSFIGLSGVVSFGHVSFAAIGAYVTAYLTIPPVYKHVLLPDLPRWLGDLSVSPVIALGVAGMLATVFALVIAPVIVRLNGIAASIVMLCILSVVYVFISQNQSLTRGNRGVTGLPFDLNVGRPLAIAVVVVFVVALFQDSARGLALRATREDEFGARGIGISVARARLWGLLLSACVMGVGGGLYALVIGALTPGSFYLNLTFTTLVMLVVGGMGSLTGAVAGAIVMSAAAQLLSTLEEGVALGGIHVPARQGVALVGVALVALLVLLFRPSGLTNGRELPQPRWLRSPADAAPAAPPSSAPAAPASTGVPGPD</sequence>
<dbReference type="GO" id="GO:0005886">
    <property type="term" value="C:plasma membrane"/>
    <property type="evidence" value="ECO:0007669"/>
    <property type="project" value="UniProtKB-SubCell"/>
</dbReference>
<name>A0A1X0BA71_9MYCO</name>
<evidence type="ECO:0000313" key="8">
    <source>
        <dbReference type="EMBL" id="ORA39237.1"/>
    </source>
</evidence>
<keyword evidence="2" id="KW-1003">Cell membrane</keyword>
<feature type="transmembrane region" description="Helical" evidence="7">
    <location>
        <begin position="44"/>
        <end position="63"/>
    </location>
</feature>
<dbReference type="PANTHER" id="PTHR30482:SF10">
    <property type="entry name" value="HIGH-AFFINITY BRANCHED-CHAIN AMINO ACID TRANSPORT PROTEIN BRAE"/>
    <property type="match status" value="1"/>
</dbReference>
<dbReference type="STRING" id="1927124.BST13_02950"/>
<keyword evidence="3 7" id="KW-0812">Transmembrane</keyword>
<gene>
    <name evidence="8" type="ORF">BST13_02950</name>
</gene>
<feature type="transmembrane region" description="Helical" evidence="7">
    <location>
        <begin position="173"/>
        <end position="190"/>
    </location>
</feature>
<comment type="caution">
    <text evidence="8">The sequence shown here is derived from an EMBL/GenBank/DDBJ whole genome shotgun (WGS) entry which is preliminary data.</text>
</comment>
<dbReference type="InterPro" id="IPR001851">
    <property type="entry name" value="ABC_transp_permease"/>
</dbReference>
<protein>
    <recommendedName>
        <fullName evidence="10">Branched-chain amino acid ABC transporter permease</fullName>
    </recommendedName>
</protein>
<feature type="transmembrane region" description="Helical" evidence="7">
    <location>
        <begin position="70"/>
        <end position="87"/>
    </location>
</feature>